<reference evidence="1" key="2">
    <citation type="submission" date="2020-06" db="EMBL/GenBank/DDBJ databases">
        <title>Helianthus annuus Genome sequencing and assembly Release 2.</title>
        <authorList>
            <person name="Gouzy J."/>
            <person name="Langlade N."/>
            <person name="Munos S."/>
        </authorList>
    </citation>
    <scope>NUCLEOTIDE SEQUENCE</scope>
    <source>
        <tissue evidence="1">Leaves</tissue>
    </source>
</reference>
<keyword evidence="2" id="KW-1185">Reference proteome</keyword>
<sequence>MDCRNKCPCSRHPDACRRDVSFIWHKLPLMNRSRRLRISLSSQNILRYSLKNYPVCHRIGKWSSE</sequence>
<comment type="caution">
    <text evidence="1">The sequence shown here is derived from an EMBL/GenBank/DDBJ whole genome shotgun (WGS) entry which is preliminary data.</text>
</comment>
<accession>A0A9K3I2G5</accession>
<name>A0A9K3I2G5_HELAN</name>
<dbReference type="EMBL" id="MNCJ02000324">
    <property type="protein sequence ID" value="KAF5789243.1"/>
    <property type="molecule type" value="Genomic_DNA"/>
</dbReference>
<dbReference type="Proteomes" id="UP000215914">
    <property type="component" value="Unassembled WGS sequence"/>
</dbReference>
<evidence type="ECO:0000313" key="1">
    <source>
        <dbReference type="EMBL" id="KAF5789243.1"/>
    </source>
</evidence>
<organism evidence="1 2">
    <name type="scientific">Helianthus annuus</name>
    <name type="common">Common sunflower</name>
    <dbReference type="NCBI Taxonomy" id="4232"/>
    <lineage>
        <taxon>Eukaryota</taxon>
        <taxon>Viridiplantae</taxon>
        <taxon>Streptophyta</taxon>
        <taxon>Embryophyta</taxon>
        <taxon>Tracheophyta</taxon>
        <taxon>Spermatophyta</taxon>
        <taxon>Magnoliopsida</taxon>
        <taxon>eudicotyledons</taxon>
        <taxon>Gunneridae</taxon>
        <taxon>Pentapetalae</taxon>
        <taxon>asterids</taxon>
        <taxon>campanulids</taxon>
        <taxon>Asterales</taxon>
        <taxon>Asteraceae</taxon>
        <taxon>Asteroideae</taxon>
        <taxon>Heliantheae alliance</taxon>
        <taxon>Heliantheae</taxon>
        <taxon>Helianthus</taxon>
    </lineage>
</organism>
<gene>
    <name evidence="1" type="ORF">HanXRQr2_Chr09g0368861</name>
</gene>
<protein>
    <submittedName>
        <fullName evidence="1">Uncharacterized protein</fullName>
    </submittedName>
</protein>
<dbReference type="AlphaFoldDB" id="A0A9K3I2G5"/>
<proteinExistence type="predicted"/>
<dbReference type="Gramene" id="mRNA:HanXRQr2_Chr09g0368861">
    <property type="protein sequence ID" value="CDS:HanXRQr2_Chr09g0368861.1"/>
    <property type="gene ID" value="HanXRQr2_Chr09g0368861"/>
</dbReference>
<evidence type="ECO:0000313" key="2">
    <source>
        <dbReference type="Proteomes" id="UP000215914"/>
    </source>
</evidence>
<reference evidence="1" key="1">
    <citation type="journal article" date="2017" name="Nature">
        <title>The sunflower genome provides insights into oil metabolism, flowering and Asterid evolution.</title>
        <authorList>
            <person name="Badouin H."/>
            <person name="Gouzy J."/>
            <person name="Grassa C.J."/>
            <person name="Murat F."/>
            <person name="Staton S.E."/>
            <person name="Cottret L."/>
            <person name="Lelandais-Briere C."/>
            <person name="Owens G.L."/>
            <person name="Carrere S."/>
            <person name="Mayjonade B."/>
            <person name="Legrand L."/>
            <person name="Gill N."/>
            <person name="Kane N.C."/>
            <person name="Bowers J.E."/>
            <person name="Hubner S."/>
            <person name="Bellec A."/>
            <person name="Berard A."/>
            <person name="Berges H."/>
            <person name="Blanchet N."/>
            <person name="Boniface M.C."/>
            <person name="Brunel D."/>
            <person name="Catrice O."/>
            <person name="Chaidir N."/>
            <person name="Claudel C."/>
            <person name="Donnadieu C."/>
            <person name="Faraut T."/>
            <person name="Fievet G."/>
            <person name="Helmstetter N."/>
            <person name="King M."/>
            <person name="Knapp S.J."/>
            <person name="Lai Z."/>
            <person name="Le Paslier M.C."/>
            <person name="Lippi Y."/>
            <person name="Lorenzon L."/>
            <person name="Mandel J.R."/>
            <person name="Marage G."/>
            <person name="Marchand G."/>
            <person name="Marquand E."/>
            <person name="Bret-Mestries E."/>
            <person name="Morien E."/>
            <person name="Nambeesan S."/>
            <person name="Nguyen T."/>
            <person name="Pegot-Espagnet P."/>
            <person name="Pouilly N."/>
            <person name="Raftis F."/>
            <person name="Sallet E."/>
            <person name="Schiex T."/>
            <person name="Thomas J."/>
            <person name="Vandecasteele C."/>
            <person name="Vares D."/>
            <person name="Vear F."/>
            <person name="Vautrin S."/>
            <person name="Crespi M."/>
            <person name="Mangin B."/>
            <person name="Burke J.M."/>
            <person name="Salse J."/>
            <person name="Munos S."/>
            <person name="Vincourt P."/>
            <person name="Rieseberg L.H."/>
            <person name="Langlade N.B."/>
        </authorList>
    </citation>
    <scope>NUCLEOTIDE SEQUENCE</scope>
    <source>
        <tissue evidence="1">Leaves</tissue>
    </source>
</reference>